<evidence type="ECO:0000256" key="11">
    <source>
        <dbReference type="RuleBase" id="RU364061"/>
    </source>
</evidence>
<dbReference type="PANTHER" id="PTHR24062">
    <property type="entry name" value="VOMERONASAL TYPE-1 RECEPTOR"/>
    <property type="match status" value="1"/>
</dbReference>
<evidence type="ECO:0000256" key="5">
    <source>
        <dbReference type="ARBA" id="ARBA00022692"/>
    </source>
</evidence>
<dbReference type="AlphaFoldDB" id="A0A8D2DIC9"/>
<evidence type="ECO:0000256" key="3">
    <source>
        <dbReference type="ARBA" id="ARBA00022475"/>
    </source>
</evidence>
<comment type="subcellular location">
    <subcellularLocation>
        <location evidence="1 11">Cell membrane</location>
        <topology evidence="1 11">Multi-pass membrane protein</topology>
    </subcellularLocation>
</comment>
<dbReference type="GeneTree" id="ENSGT01030000234553"/>
<protein>
    <recommendedName>
        <fullName evidence="11">Vomeronasal type-1 receptor</fullName>
    </recommendedName>
</protein>
<evidence type="ECO:0000256" key="10">
    <source>
        <dbReference type="ARBA" id="ARBA00023224"/>
    </source>
</evidence>
<dbReference type="PRINTS" id="PR01534">
    <property type="entry name" value="VOMERONASL1R"/>
</dbReference>
<dbReference type="GO" id="GO:0019236">
    <property type="term" value="P:response to pheromone"/>
    <property type="evidence" value="ECO:0007669"/>
    <property type="project" value="UniProtKB-KW"/>
</dbReference>
<feature type="transmembrane region" description="Helical" evidence="11">
    <location>
        <begin position="288"/>
        <end position="307"/>
    </location>
</feature>
<evidence type="ECO:0000259" key="12">
    <source>
        <dbReference type="PROSITE" id="PS50262"/>
    </source>
</evidence>
<keyword evidence="7 11" id="KW-0297">G-protein coupled receptor</keyword>
<feature type="transmembrane region" description="Helical" evidence="11">
    <location>
        <begin position="255"/>
        <end position="276"/>
    </location>
</feature>
<organism evidence="13 14">
    <name type="scientific">Sciurus vulgaris</name>
    <name type="common">Eurasian red squirrel</name>
    <dbReference type="NCBI Taxonomy" id="55149"/>
    <lineage>
        <taxon>Eukaryota</taxon>
        <taxon>Metazoa</taxon>
        <taxon>Chordata</taxon>
        <taxon>Craniata</taxon>
        <taxon>Vertebrata</taxon>
        <taxon>Euteleostomi</taxon>
        <taxon>Mammalia</taxon>
        <taxon>Eutheria</taxon>
        <taxon>Euarchontoglires</taxon>
        <taxon>Glires</taxon>
        <taxon>Rodentia</taxon>
        <taxon>Sciuromorpha</taxon>
        <taxon>Sciuridae</taxon>
        <taxon>Sciurinae</taxon>
        <taxon>Sciurini</taxon>
        <taxon>Sciurus</taxon>
    </lineage>
</organism>
<evidence type="ECO:0000313" key="13">
    <source>
        <dbReference type="Ensembl" id="ENSSVLP00005025170.1"/>
    </source>
</evidence>
<keyword evidence="10 11" id="KW-0807">Transducer</keyword>
<evidence type="ECO:0000256" key="6">
    <source>
        <dbReference type="ARBA" id="ARBA00022989"/>
    </source>
</evidence>
<feature type="transmembrane region" description="Helical" evidence="11">
    <location>
        <begin position="148"/>
        <end position="168"/>
    </location>
</feature>
<sequence length="326" mass="36812">MRGLEFSAIVQFSLLHSPKVVEISVCTCIKNALFSEVGIGISANTILLLFHIFTFLLQHRIKPTDLIIGLLALIHLGMLIIMGFIVTDDFLSHNLWDGIKCQPLIYLYKFLRGLSICATCLLSVLQAITLSPRSSCLAKFKHKSPHQILCSFLLLWVFYMSFSVHFSFSSTAMHNVTSHGLVFITESCMILPLSYFLRHLFSILGALWDVFLIGFMGLSSGYMVTLLTRHKRQYQHLNSTCLSPKASPVQRATRTILLLMSFFVLMYCLDCIFSSSRSMWNNDPVCNSIQIMVSNGYAMTSPFLLLFNEKQILNLLKSFGGKIAHI</sequence>
<evidence type="ECO:0000256" key="8">
    <source>
        <dbReference type="ARBA" id="ARBA00023136"/>
    </source>
</evidence>
<keyword evidence="6 11" id="KW-1133">Transmembrane helix</keyword>
<dbReference type="Proteomes" id="UP000694564">
    <property type="component" value="Chromosome 19"/>
</dbReference>
<reference evidence="13" key="1">
    <citation type="submission" date="2025-08" db="UniProtKB">
        <authorList>
            <consortium name="Ensembl"/>
        </authorList>
    </citation>
    <scope>IDENTIFICATION</scope>
</reference>
<dbReference type="Pfam" id="PF03402">
    <property type="entry name" value="V1R"/>
    <property type="match status" value="1"/>
</dbReference>
<keyword evidence="3 11" id="KW-1003">Cell membrane</keyword>
<feature type="transmembrane region" description="Helical" evidence="11">
    <location>
        <begin position="37"/>
        <end position="57"/>
    </location>
</feature>
<keyword evidence="4 11" id="KW-0589">Pheromone response</keyword>
<dbReference type="GO" id="GO:0005886">
    <property type="term" value="C:plasma membrane"/>
    <property type="evidence" value="ECO:0007669"/>
    <property type="project" value="UniProtKB-SubCell"/>
</dbReference>
<dbReference type="CDD" id="cd13949">
    <property type="entry name" value="7tm_V1R_pheromone"/>
    <property type="match status" value="1"/>
</dbReference>
<dbReference type="Gene3D" id="1.20.1070.10">
    <property type="entry name" value="Rhodopsin 7-helix transmembrane proteins"/>
    <property type="match status" value="1"/>
</dbReference>
<keyword evidence="8 11" id="KW-0472">Membrane</keyword>
<dbReference type="SUPFAM" id="SSF81321">
    <property type="entry name" value="Family A G protein-coupled receptor-like"/>
    <property type="match status" value="1"/>
</dbReference>
<reference evidence="13" key="2">
    <citation type="submission" date="2025-09" db="UniProtKB">
        <authorList>
            <consortium name="Ensembl"/>
        </authorList>
    </citation>
    <scope>IDENTIFICATION</scope>
</reference>
<feature type="transmembrane region" description="Helical" evidence="11">
    <location>
        <begin position="200"/>
        <end position="224"/>
    </location>
</feature>
<dbReference type="InterPro" id="IPR017452">
    <property type="entry name" value="GPCR_Rhodpsn_7TM"/>
</dbReference>
<dbReference type="Ensembl" id="ENSSVLT00005027974.1">
    <property type="protein sequence ID" value="ENSSVLP00005025170.1"/>
    <property type="gene ID" value="ENSSVLG00005019920.1"/>
</dbReference>
<accession>A0A8D2DIC9</accession>
<evidence type="ECO:0000313" key="14">
    <source>
        <dbReference type="Proteomes" id="UP000694564"/>
    </source>
</evidence>
<evidence type="ECO:0000256" key="9">
    <source>
        <dbReference type="ARBA" id="ARBA00023170"/>
    </source>
</evidence>
<feature type="transmembrane region" description="Helical" evidence="11">
    <location>
        <begin position="106"/>
        <end position="128"/>
    </location>
</feature>
<feature type="transmembrane region" description="Helical" evidence="11">
    <location>
        <begin position="66"/>
        <end position="86"/>
    </location>
</feature>
<evidence type="ECO:0000256" key="1">
    <source>
        <dbReference type="ARBA" id="ARBA00004651"/>
    </source>
</evidence>
<dbReference type="GO" id="GO:0007606">
    <property type="term" value="P:sensory perception of chemical stimulus"/>
    <property type="evidence" value="ECO:0007669"/>
    <property type="project" value="UniProtKB-ARBA"/>
</dbReference>
<keyword evidence="5 11" id="KW-0812">Transmembrane</keyword>
<proteinExistence type="inferred from homology"/>
<dbReference type="PROSITE" id="PS50262">
    <property type="entry name" value="G_PROTEIN_RECEP_F1_2"/>
    <property type="match status" value="1"/>
</dbReference>
<feature type="domain" description="G-protein coupled receptors family 1 profile" evidence="12">
    <location>
        <begin position="43"/>
        <end position="305"/>
    </location>
</feature>
<evidence type="ECO:0000256" key="2">
    <source>
        <dbReference type="ARBA" id="ARBA00010663"/>
    </source>
</evidence>
<keyword evidence="14" id="KW-1185">Reference proteome</keyword>
<evidence type="ECO:0000256" key="7">
    <source>
        <dbReference type="ARBA" id="ARBA00023040"/>
    </source>
</evidence>
<keyword evidence="9 11" id="KW-0675">Receptor</keyword>
<comment type="similarity">
    <text evidence="2 11">Belongs to the G-protein coupled receptor 1 family.</text>
</comment>
<name>A0A8D2DIC9_SCIVU</name>
<dbReference type="GO" id="GO:0016503">
    <property type="term" value="F:pheromone receptor activity"/>
    <property type="evidence" value="ECO:0007669"/>
    <property type="project" value="InterPro"/>
</dbReference>
<dbReference type="InterPro" id="IPR004072">
    <property type="entry name" value="Vmron_rcpt_1"/>
</dbReference>
<evidence type="ECO:0000256" key="4">
    <source>
        <dbReference type="ARBA" id="ARBA00022507"/>
    </source>
</evidence>